<comment type="similarity">
    <text evidence="1 2">Belongs to the small heat shock protein (HSP20) family.</text>
</comment>
<evidence type="ECO:0000259" key="3">
    <source>
        <dbReference type="PROSITE" id="PS01031"/>
    </source>
</evidence>
<reference evidence="4 5" key="1">
    <citation type="submission" date="2023-07" db="EMBL/GenBank/DDBJ databases">
        <title>Genomic Encyclopedia of Type Strains, Phase IV (KMG-IV): sequencing the most valuable type-strain genomes for metagenomic binning, comparative biology and taxonomic classification.</title>
        <authorList>
            <person name="Goeker M."/>
        </authorList>
    </citation>
    <scope>NUCLEOTIDE SEQUENCE [LARGE SCALE GENOMIC DNA]</scope>
    <source>
        <strain evidence="4 5">DSM 17723</strain>
    </source>
</reference>
<protein>
    <submittedName>
        <fullName evidence="4">HSP20 family molecular chaperone IbpA</fullName>
    </submittedName>
</protein>
<evidence type="ECO:0000313" key="5">
    <source>
        <dbReference type="Proteomes" id="UP001232245"/>
    </source>
</evidence>
<dbReference type="Gene3D" id="2.60.40.790">
    <property type="match status" value="1"/>
</dbReference>
<gene>
    <name evidence="4" type="ORF">J2S02_004336</name>
</gene>
<accession>A0ABT9Z6Y5</accession>
<comment type="caution">
    <text evidence="4">The sequence shown here is derived from an EMBL/GenBank/DDBJ whole genome shotgun (WGS) entry which is preliminary data.</text>
</comment>
<organism evidence="4 5">
    <name type="scientific">Metabacillus niabensis</name>
    <dbReference type="NCBI Taxonomy" id="324854"/>
    <lineage>
        <taxon>Bacteria</taxon>
        <taxon>Bacillati</taxon>
        <taxon>Bacillota</taxon>
        <taxon>Bacilli</taxon>
        <taxon>Bacillales</taxon>
        <taxon>Bacillaceae</taxon>
        <taxon>Metabacillus</taxon>
    </lineage>
</organism>
<sequence>MNEKKKANPMNINGIEEWMTQFFIDPFTTLLDETTFRVDLFETNNEYIIEAELGENIVKEDIHIEVKREKLIISIIDNKNTQVEDKNKCSRSITLPFSIENKKVVANLLNGILEVKITKKGYHPIKQTIQIGNL</sequence>
<dbReference type="RefSeq" id="WP_174881893.1">
    <property type="nucleotide sequence ID" value="NZ_CADEPK010000454.1"/>
</dbReference>
<dbReference type="Pfam" id="PF00011">
    <property type="entry name" value="HSP20"/>
    <property type="match status" value="1"/>
</dbReference>
<dbReference type="PROSITE" id="PS01031">
    <property type="entry name" value="SHSP"/>
    <property type="match status" value="1"/>
</dbReference>
<name>A0ABT9Z6Y5_9BACI</name>
<evidence type="ECO:0000256" key="2">
    <source>
        <dbReference type="RuleBase" id="RU003616"/>
    </source>
</evidence>
<proteinExistence type="inferred from homology"/>
<dbReference type="InterPro" id="IPR008978">
    <property type="entry name" value="HSP20-like_chaperone"/>
</dbReference>
<dbReference type="EMBL" id="JAUSTZ010000013">
    <property type="protein sequence ID" value="MDQ0227972.1"/>
    <property type="molecule type" value="Genomic_DNA"/>
</dbReference>
<dbReference type="CDD" id="cd06464">
    <property type="entry name" value="ACD_sHsps-like"/>
    <property type="match status" value="1"/>
</dbReference>
<dbReference type="SUPFAM" id="SSF49764">
    <property type="entry name" value="HSP20-like chaperones"/>
    <property type="match status" value="1"/>
</dbReference>
<dbReference type="Proteomes" id="UP001232245">
    <property type="component" value="Unassembled WGS sequence"/>
</dbReference>
<keyword evidence="5" id="KW-1185">Reference proteome</keyword>
<dbReference type="InterPro" id="IPR002068">
    <property type="entry name" value="A-crystallin/Hsp20_dom"/>
</dbReference>
<evidence type="ECO:0000313" key="4">
    <source>
        <dbReference type="EMBL" id="MDQ0227972.1"/>
    </source>
</evidence>
<feature type="domain" description="SHSP" evidence="3">
    <location>
        <begin position="29"/>
        <end position="134"/>
    </location>
</feature>
<evidence type="ECO:0000256" key="1">
    <source>
        <dbReference type="PROSITE-ProRule" id="PRU00285"/>
    </source>
</evidence>